<name>A0AC61PKD6_9FIRM</name>
<sequence length="205" mass="24148">MSVRDTSIDPRLLESARREFMEHGFLKAELKTICENAGVTTGAVYKRYRGKEELFRAVVQETADMLDGFIALRRGIDFARMTDEEVRTTWIMNEESILEMFRMLWDIREGFVLLLEKAAGTVYENYGHDFALRMTEAYMQYYRETKKRGLAEAEISETEMHMLCSSFWMAVYEPFIHGMTWQEIQEHCRVLCRCFDWAGAILLKK</sequence>
<comment type="caution">
    <text evidence="1">The sequence shown here is derived from an EMBL/GenBank/DDBJ whole genome shotgun (WGS) entry which is preliminary data.</text>
</comment>
<organism evidence="1 2">
    <name type="scientific">Aristaeella lactis</name>
    <dbReference type="NCBI Taxonomy" id="3046383"/>
    <lineage>
        <taxon>Bacteria</taxon>
        <taxon>Bacillati</taxon>
        <taxon>Bacillota</taxon>
        <taxon>Clostridia</taxon>
        <taxon>Eubacteriales</taxon>
        <taxon>Aristaeellaceae</taxon>
        <taxon>Aristaeella</taxon>
    </lineage>
</organism>
<evidence type="ECO:0000313" key="2">
    <source>
        <dbReference type="Proteomes" id="UP000192328"/>
    </source>
</evidence>
<dbReference type="Proteomes" id="UP000192328">
    <property type="component" value="Unassembled WGS sequence"/>
</dbReference>
<gene>
    <name evidence="1" type="ORF">SAMN06297397_1281</name>
</gene>
<accession>A0AC61PKD6</accession>
<protein>
    <submittedName>
        <fullName evidence="1">Transcriptional regulator, TetR family</fullName>
    </submittedName>
</protein>
<proteinExistence type="predicted"/>
<reference evidence="1" key="1">
    <citation type="submission" date="2017-04" db="EMBL/GenBank/DDBJ databases">
        <authorList>
            <person name="Varghese N."/>
            <person name="Submissions S."/>
        </authorList>
    </citation>
    <scope>NUCLEOTIDE SEQUENCE</scope>
    <source>
        <strain evidence="1">WTE2008</strain>
    </source>
</reference>
<keyword evidence="2" id="KW-1185">Reference proteome</keyword>
<evidence type="ECO:0000313" key="1">
    <source>
        <dbReference type="EMBL" id="SMC53363.1"/>
    </source>
</evidence>
<dbReference type="EMBL" id="FWXZ01000002">
    <property type="protein sequence ID" value="SMC53363.1"/>
    <property type="molecule type" value="Genomic_DNA"/>
</dbReference>